<name>A0A838B1F0_9HYPH</name>
<dbReference type="AlphaFoldDB" id="A0A838B1F0"/>
<keyword evidence="2" id="KW-0238">DNA-binding</keyword>
<dbReference type="GO" id="GO:0043565">
    <property type="term" value="F:sequence-specific DNA binding"/>
    <property type="evidence" value="ECO:0007669"/>
    <property type="project" value="InterPro"/>
</dbReference>
<dbReference type="RefSeq" id="WP_181056904.1">
    <property type="nucleotide sequence ID" value="NZ_JACDTY010000003.1"/>
</dbReference>
<evidence type="ECO:0000256" key="2">
    <source>
        <dbReference type="ARBA" id="ARBA00023125"/>
    </source>
</evidence>
<dbReference type="SUPFAM" id="SSF46689">
    <property type="entry name" value="Homeodomain-like"/>
    <property type="match status" value="1"/>
</dbReference>
<keyword evidence="4" id="KW-1133">Transmembrane helix</keyword>
<dbReference type="EMBL" id="JACDTY010000003">
    <property type="protein sequence ID" value="MBA1140205.1"/>
    <property type="molecule type" value="Genomic_DNA"/>
</dbReference>
<feature type="transmembrane region" description="Helical" evidence="4">
    <location>
        <begin position="27"/>
        <end position="48"/>
    </location>
</feature>
<evidence type="ECO:0000256" key="1">
    <source>
        <dbReference type="ARBA" id="ARBA00023015"/>
    </source>
</evidence>
<organism evidence="6 7">
    <name type="scientific">Mesorhizobium neociceri</name>
    <dbReference type="NCBI Taxonomy" id="1307853"/>
    <lineage>
        <taxon>Bacteria</taxon>
        <taxon>Pseudomonadati</taxon>
        <taxon>Pseudomonadota</taxon>
        <taxon>Alphaproteobacteria</taxon>
        <taxon>Hyphomicrobiales</taxon>
        <taxon>Phyllobacteriaceae</taxon>
        <taxon>Mesorhizobium</taxon>
    </lineage>
</organism>
<dbReference type="SMART" id="SM00342">
    <property type="entry name" value="HTH_ARAC"/>
    <property type="match status" value="1"/>
</dbReference>
<keyword evidence="4" id="KW-0812">Transmembrane</keyword>
<dbReference type="PROSITE" id="PS01124">
    <property type="entry name" value="HTH_ARAC_FAMILY_2"/>
    <property type="match status" value="1"/>
</dbReference>
<evidence type="ECO:0000313" key="7">
    <source>
        <dbReference type="Proteomes" id="UP000558284"/>
    </source>
</evidence>
<keyword evidence="1" id="KW-0805">Transcription regulation</keyword>
<evidence type="ECO:0000259" key="5">
    <source>
        <dbReference type="PROSITE" id="PS01124"/>
    </source>
</evidence>
<dbReference type="InterPro" id="IPR009057">
    <property type="entry name" value="Homeodomain-like_sf"/>
</dbReference>
<dbReference type="Pfam" id="PF12833">
    <property type="entry name" value="HTH_18"/>
    <property type="match status" value="1"/>
</dbReference>
<evidence type="ECO:0000313" key="6">
    <source>
        <dbReference type="EMBL" id="MBA1140205.1"/>
    </source>
</evidence>
<feature type="transmembrane region" description="Helical" evidence="4">
    <location>
        <begin position="54"/>
        <end position="74"/>
    </location>
</feature>
<sequence>MAHVLFVIVAGWRNDLVETRRRLRGPVLAAAALYAVAVIAVQISELLWRPAGALSPLAAAALLMLSLAAIGALLQANPDLFARPVRPQPAEVSLPDMQAPSGDDAKIAAKLDRLMRGERAYRAEDLSIAALALRVGVPEYKLRRLINRQLGHRNFNAYLNQWRLAEVTQALADPDQRDVPISTIALDAGFQSLGPFNRAFKAETGLTPTAFRAQALSDAKRDPSAAAKAAT</sequence>
<protein>
    <submittedName>
        <fullName evidence="6">Helix-turn-helix transcriptional regulator</fullName>
    </submittedName>
</protein>
<dbReference type="PROSITE" id="PS00041">
    <property type="entry name" value="HTH_ARAC_FAMILY_1"/>
    <property type="match status" value="1"/>
</dbReference>
<dbReference type="InterPro" id="IPR018060">
    <property type="entry name" value="HTH_AraC"/>
</dbReference>
<evidence type="ECO:0000256" key="3">
    <source>
        <dbReference type="ARBA" id="ARBA00023163"/>
    </source>
</evidence>
<dbReference type="PRINTS" id="PR00032">
    <property type="entry name" value="HTHARAC"/>
</dbReference>
<keyword evidence="7" id="KW-1185">Reference proteome</keyword>
<dbReference type="Proteomes" id="UP000558284">
    <property type="component" value="Unassembled WGS sequence"/>
</dbReference>
<dbReference type="PANTHER" id="PTHR43280:SF29">
    <property type="entry name" value="ARAC-FAMILY TRANSCRIPTIONAL REGULATOR"/>
    <property type="match status" value="1"/>
</dbReference>
<dbReference type="Gene3D" id="1.10.10.60">
    <property type="entry name" value="Homeodomain-like"/>
    <property type="match status" value="1"/>
</dbReference>
<feature type="domain" description="HTH araC/xylS-type" evidence="5">
    <location>
        <begin position="112"/>
        <end position="214"/>
    </location>
</feature>
<comment type="caution">
    <text evidence="6">The sequence shown here is derived from an EMBL/GenBank/DDBJ whole genome shotgun (WGS) entry which is preliminary data.</text>
</comment>
<accession>A0A838B1F0</accession>
<dbReference type="PANTHER" id="PTHR43280">
    <property type="entry name" value="ARAC-FAMILY TRANSCRIPTIONAL REGULATOR"/>
    <property type="match status" value="1"/>
</dbReference>
<dbReference type="InterPro" id="IPR020449">
    <property type="entry name" value="Tscrpt_reg_AraC-type_HTH"/>
</dbReference>
<reference evidence="6 7" key="1">
    <citation type="submission" date="2020-07" db="EMBL/GenBank/DDBJ databases">
        <title>Definition of the novel symbiovar canariense within Mesorhizobium novociceri, a new species of genus Mesorhizobium nodulating Cicer canariense in the Caldera de Taburiente National Park (La Palma, Canary Islands).</title>
        <authorList>
            <person name="Leon-Barrios M."/>
            <person name="Perez-Yepez J."/>
            <person name="Flores-Felix J.D."/>
            <person name="Ramirez-Baena M.H."/>
            <person name="Pulido-Suarez L."/>
            <person name="Igual J.M."/>
            <person name="Velazquez E."/>
            <person name="Peix A."/>
        </authorList>
    </citation>
    <scope>NUCLEOTIDE SEQUENCE [LARGE SCALE GENOMIC DNA]</scope>
    <source>
        <strain evidence="6 7">CCANP35</strain>
    </source>
</reference>
<gene>
    <name evidence="6" type="ORF">H0241_08020</name>
</gene>
<keyword evidence="3" id="KW-0804">Transcription</keyword>
<keyword evidence="4" id="KW-0472">Membrane</keyword>
<dbReference type="GO" id="GO:0003700">
    <property type="term" value="F:DNA-binding transcription factor activity"/>
    <property type="evidence" value="ECO:0007669"/>
    <property type="project" value="InterPro"/>
</dbReference>
<proteinExistence type="predicted"/>
<dbReference type="InterPro" id="IPR018062">
    <property type="entry name" value="HTH_AraC-typ_CS"/>
</dbReference>
<evidence type="ECO:0000256" key="4">
    <source>
        <dbReference type="SAM" id="Phobius"/>
    </source>
</evidence>